<name>M2AVG1_9BACT</name>
<accession>M2AVG1</accession>
<dbReference type="Proteomes" id="UP000011529">
    <property type="component" value="Unassembled WGS sequence"/>
</dbReference>
<reference evidence="1" key="1">
    <citation type="submission" date="2012-11" db="EMBL/GenBank/DDBJ databases">
        <title>Permanent draft genomes of Rhodopirellula europaea strain SH398 and 6C.</title>
        <authorList>
            <person name="Richter M."/>
            <person name="Richter-Heitmann T."/>
            <person name="Frank C."/>
            <person name="Harder J."/>
            <person name="Glockner F.O."/>
        </authorList>
    </citation>
    <scope>NUCLEOTIDE SEQUENCE</scope>
    <source>
        <strain evidence="1">6C</strain>
    </source>
</reference>
<organism evidence="1 2">
    <name type="scientific">Rhodopirellula europaea 6C</name>
    <dbReference type="NCBI Taxonomy" id="1263867"/>
    <lineage>
        <taxon>Bacteria</taxon>
        <taxon>Pseudomonadati</taxon>
        <taxon>Planctomycetota</taxon>
        <taxon>Planctomycetia</taxon>
        <taxon>Pirellulales</taxon>
        <taxon>Pirellulaceae</taxon>
        <taxon>Rhodopirellula</taxon>
    </lineage>
</organism>
<dbReference type="AlphaFoldDB" id="M2AVG1"/>
<dbReference type="EMBL" id="ANMO01000117">
    <property type="protein sequence ID" value="EMB16712.1"/>
    <property type="molecule type" value="Genomic_DNA"/>
</dbReference>
<dbReference type="PATRIC" id="fig|1263867.3.peg.2694"/>
<sequence>MCVEGAKLTSFVVPLKMDGDQGWDLRREPPLEQMEFHCTSGLVL</sequence>
<reference evidence="1" key="2">
    <citation type="journal article" date="2013" name="Mar. Genomics">
        <title>Expression of sulfatases in Rhodopirellula baltica and the diversity of sulfatases in the genus Rhodopirellula.</title>
        <authorList>
            <person name="Wegner C.E."/>
            <person name="Richter-Heitmann T."/>
            <person name="Klindworth A."/>
            <person name="Klockow C."/>
            <person name="Richter M."/>
            <person name="Achstetter T."/>
            <person name="Glockner F.O."/>
            <person name="Harder J."/>
        </authorList>
    </citation>
    <scope>NUCLEOTIDE SEQUENCE [LARGE SCALE GENOMIC DNA]</scope>
    <source>
        <strain evidence="1">6C</strain>
    </source>
</reference>
<comment type="caution">
    <text evidence="1">The sequence shown here is derived from an EMBL/GenBank/DDBJ whole genome shotgun (WGS) entry which is preliminary data.</text>
</comment>
<proteinExistence type="predicted"/>
<evidence type="ECO:0000313" key="1">
    <source>
        <dbReference type="EMBL" id="EMB16712.1"/>
    </source>
</evidence>
<evidence type="ECO:0000313" key="2">
    <source>
        <dbReference type="Proteomes" id="UP000011529"/>
    </source>
</evidence>
<keyword evidence="2" id="KW-1185">Reference proteome</keyword>
<protein>
    <submittedName>
        <fullName evidence="1">Uncharacterized protein</fullName>
    </submittedName>
</protein>
<gene>
    <name evidence="1" type="ORF">RE6C_02527</name>
</gene>